<dbReference type="InterPro" id="IPR038333">
    <property type="entry name" value="T1MK-like_N_sf"/>
</dbReference>
<dbReference type="InterPro" id="IPR002052">
    <property type="entry name" value="DNA_methylase_N6_adenine_CS"/>
</dbReference>
<evidence type="ECO:0000256" key="3">
    <source>
        <dbReference type="ARBA" id="ARBA00022603"/>
    </source>
</evidence>
<evidence type="ECO:0000256" key="7">
    <source>
        <dbReference type="ARBA" id="ARBA00047942"/>
    </source>
</evidence>
<dbReference type="GO" id="GO:0003677">
    <property type="term" value="F:DNA binding"/>
    <property type="evidence" value="ECO:0007669"/>
    <property type="project" value="InterPro"/>
</dbReference>
<dbReference type="GeneID" id="60604947"/>
<dbReference type="Gene3D" id="3.40.50.150">
    <property type="entry name" value="Vaccinia Virus protein VP39"/>
    <property type="match status" value="1"/>
</dbReference>
<dbReference type="Pfam" id="PF02384">
    <property type="entry name" value="N6_Mtase"/>
    <property type="match status" value="1"/>
</dbReference>
<dbReference type="InterPro" id="IPR029063">
    <property type="entry name" value="SAM-dependent_MTases_sf"/>
</dbReference>
<dbReference type="InterPro" id="IPR022749">
    <property type="entry name" value="D12N6_MeTrfase_N"/>
</dbReference>
<dbReference type="GO" id="GO:0009307">
    <property type="term" value="P:DNA restriction-modification system"/>
    <property type="evidence" value="ECO:0007669"/>
    <property type="project" value="UniProtKB-KW"/>
</dbReference>
<accession>B1VEB8</accession>
<keyword evidence="11" id="KW-1185">Reference proteome</keyword>
<dbReference type="GO" id="GO:0032259">
    <property type="term" value="P:methylation"/>
    <property type="evidence" value="ECO:0007669"/>
    <property type="project" value="UniProtKB-KW"/>
</dbReference>
<name>B1VEB8_CORU7</name>
<dbReference type="Proteomes" id="UP000001727">
    <property type="component" value="Chromosome"/>
</dbReference>
<dbReference type="STRING" id="504474.cu0147"/>
<gene>
    <name evidence="10" type="primary">hsdM1</name>
    <name evidence="10" type="ordered locus">cu0147</name>
</gene>
<evidence type="ECO:0000256" key="2">
    <source>
        <dbReference type="ARBA" id="ARBA00011900"/>
    </source>
</evidence>
<dbReference type="Gene3D" id="1.20.1260.30">
    <property type="match status" value="1"/>
</dbReference>
<dbReference type="PANTHER" id="PTHR42998">
    <property type="entry name" value="TYPE I RESTRICTION ENZYME HINDVIIP M PROTEIN-RELATED"/>
    <property type="match status" value="1"/>
</dbReference>
<dbReference type="GO" id="GO:0008170">
    <property type="term" value="F:N-methyltransferase activity"/>
    <property type="evidence" value="ECO:0007669"/>
    <property type="project" value="InterPro"/>
</dbReference>
<dbReference type="eggNOG" id="COG0286">
    <property type="taxonomic scope" value="Bacteria"/>
</dbReference>
<dbReference type="PANTHER" id="PTHR42998:SF1">
    <property type="entry name" value="TYPE I RESTRICTION ENZYME HINDI METHYLASE SUBUNIT"/>
    <property type="match status" value="1"/>
</dbReference>
<keyword evidence="5" id="KW-0949">S-adenosyl-L-methionine</keyword>
<evidence type="ECO:0000259" key="9">
    <source>
        <dbReference type="Pfam" id="PF12161"/>
    </source>
</evidence>
<feature type="domain" description="DNA methylase adenine-specific" evidence="8">
    <location>
        <begin position="168"/>
        <end position="491"/>
    </location>
</feature>
<dbReference type="KEGG" id="cur:cu0147"/>
<reference evidence="10 11" key="1">
    <citation type="journal article" date="2008" name="J. Biotechnol.">
        <title>The lifestyle of Corynebacterium urealyticum derived from its complete genome sequence established by pyrosequencing.</title>
        <authorList>
            <person name="Tauch A."/>
            <person name="Trost E."/>
            <person name="Tilker A."/>
            <person name="Ludewig U."/>
            <person name="Schneiker S."/>
            <person name="Goesmann A."/>
            <person name="Arnold W."/>
            <person name="Bekel T."/>
            <person name="Brinkrolf K."/>
            <person name="Brune I."/>
            <person name="Goetker S."/>
            <person name="Kalinowski J."/>
            <person name="Kamp P.-B."/>
            <person name="Lobo F.P."/>
            <person name="Viehoever P."/>
            <person name="Weisshaar B."/>
            <person name="Soriano F."/>
            <person name="Droege M."/>
            <person name="Puehler A."/>
        </authorList>
    </citation>
    <scope>NUCLEOTIDE SEQUENCE [LARGE SCALE GENOMIC DNA]</scope>
    <source>
        <strain evidence="11">ATCC 43042 / DSM 7109</strain>
    </source>
</reference>
<dbReference type="EMBL" id="AM942444">
    <property type="protein sequence ID" value="CAQ04107.1"/>
    <property type="molecule type" value="Genomic_DNA"/>
</dbReference>
<dbReference type="HOGENOM" id="CLU_013049_4_1_11"/>
<comment type="catalytic activity">
    <reaction evidence="7">
        <text>a 2'-deoxyadenosine in DNA + S-adenosyl-L-methionine = an N(6)-methyl-2'-deoxyadenosine in DNA + S-adenosyl-L-homocysteine + H(+)</text>
        <dbReference type="Rhea" id="RHEA:15197"/>
        <dbReference type="Rhea" id="RHEA-COMP:12418"/>
        <dbReference type="Rhea" id="RHEA-COMP:12419"/>
        <dbReference type="ChEBI" id="CHEBI:15378"/>
        <dbReference type="ChEBI" id="CHEBI:57856"/>
        <dbReference type="ChEBI" id="CHEBI:59789"/>
        <dbReference type="ChEBI" id="CHEBI:90615"/>
        <dbReference type="ChEBI" id="CHEBI:90616"/>
        <dbReference type="EC" id="2.1.1.72"/>
    </reaction>
</comment>
<dbReference type="InterPro" id="IPR003356">
    <property type="entry name" value="DNA_methylase_A-5"/>
</dbReference>
<keyword evidence="3 10" id="KW-0489">Methyltransferase</keyword>
<dbReference type="Pfam" id="PF12161">
    <property type="entry name" value="HsdM_N"/>
    <property type="match status" value="1"/>
</dbReference>
<evidence type="ECO:0000259" key="8">
    <source>
        <dbReference type="Pfam" id="PF02384"/>
    </source>
</evidence>
<keyword evidence="4 10" id="KW-0808">Transferase</keyword>
<evidence type="ECO:0000313" key="11">
    <source>
        <dbReference type="Proteomes" id="UP000001727"/>
    </source>
</evidence>
<dbReference type="InterPro" id="IPR052916">
    <property type="entry name" value="Type-I_RE_MTase_Subunit"/>
</dbReference>
<proteinExistence type="inferred from homology"/>
<dbReference type="PRINTS" id="PR00507">
    <property type="entry name" value="N12N6MTFRASE"/>
</dbReference>
<evidence type="ECO:0000256" key="6">
    <source>
        <dbReference type="ARBA" id="ARBA00022747"/>
    </source>
</evidence>
<evidence type="ECO:0000256" key="1">
    <source>
        <dbReference type="ARBA" id="ARBA00006594"/>
    </source>
</evidence>
<protein>
    <recommendedName>
        <fullName evidence="2">site-specific DNA-methyltransferase (adenine-specific)</fullName>
        <ecNumber evidence="2">2.1.1.72</ecNumber>
    </recommendedName>
</protein>
<evidence type="ECO:0000256" key="4">
    <source>
        <dbReference type="ARBA" id="ARBA00022679"/>
    </source>
</evidence>
<keyword evidence="6" id="KW-0680">Restriction system</keyword>
<dbReference type="SUPFAM" id="SSF53335">
    <property type="entry name" value="S-adenosyl-L-methionine-dependent methyltransferases"/>
    <property type="match status" value="1"/>
</dbReference>
<evidence type="ECO:0000256" key="5">
    <source>
        <dbReference type="ARBA" id="ARBA00022691"/>
    </source>
</evidence>
<dbReference type="PROSITE" id="PS00092">
    <property type="entry name" value="N6_MTASE"/>
    <property type="match status" value="1"/>
</dbReference>
<comment type="similarity">
    <text evidence="1">Belongs to the N(4)/N(6)-methyltransferase family.</text>
</comment>
<dbReference type="REBASE" id="17673">
    <property type="entry name" value="M.CurORF147P"/>
</dbReference>
<organism evidence="10 11">
    <name type="scientific">Corynebacterium urealyticum (strain ATCC 43042 / DSM 7109)</name>
    <dbReference type="NCBI Taxonomy" id="504474"/>
    <lineage>
        <taxon>Bacteria</taxon>
        <taxon>Bacillati</taxon>
        <taxon>Actinomycetota</taxon>
        <taxon>Actinomycetes</taxon>
        <taxon>Mycobacteriales</taxon>
        <taxon>Corynebacteriaceae</taxon>
        <taxon>Corynebacterium</taxon>
    </lineage>
</organism>
<dbReference type="EC" id="2.1.1.72" evidence="2"/>
<dbReference type="AlphaFoldDB" id="B1VEB8"/>
<evidence type="ECO:0000313" key="10">
    <source>
        <dbReference type="EMBL" id="CAQ04107.1"/>
    </source>
</evidence>
<sequence length="528" mass="59249">MTPTPIKEFEDTLWKAADKLRGSMDASQYKDIVLGLVFLKYVTDAFDARRLELLAELEEEGATAEEIAEELEDRDAYLEKNVFWVAKEARWDYLQRHSKGKTDDAGGEFKSIGKLIDEAAEALMTDNLSLEGTLPHNYNSDSVDQRRLGELVDLFSTTRFTAEGPERARDLLGEVYEYFLARFASAEGKRGGEFYTPRSVVRTLVEILEPTEGRVYDPCCGSGGMFVQAEKFLDAHDKDPSAIAIYGQELNERTWRLARMNLAIHALNSKGLGERWGDTFARDIHPGVEMDYVLANPPFNIKDWVRNTDDKRWSYGVPPAKNANFGWMQHIISKLSAQGEAGVVMANGTMTSNTSGEGEIRKNMLEDDIVSCVVTLPAQLFRGTQIPVCVWFFAKDKGAGSKGFVDRRGEFLLIDARELGHMVDRTERTFSDEDIQKIANTFRTWRGRSSAEGEYEDAPGYCKSVSLDEIREADYALTPGRYVGFAEEEEDGEPIDEKIARLTAELTAALDESARLNAVVREQLGRLG</sequence>
<feature type="domain" description="N6 adenine-specific DNA methyltransferase N-terminal" evidence="9">
    <location>
        <begin position="10"/>
        <end position="155"/>
    </location>
</feature>
<dbReference type="GO" id="GO:0009007">
    <property type="term" value="F:site-specific DNA-methyltransferase (adenine-specific) activity"/>
    <property type="evidence" value="ECO:0007669"/>
    <property type="project" value="UniProtKB-EC"/>
</dbReference>
<dbReference type="RefSeq" id="WP_012359413.1">
    <property type="nucleotide sequence ID" value="NC_010545.1"/>
</dbReference>